<sequence length="180" mass="19289">MMRWKRHLMLLMILLKFEKLFHPANHLNGSSLPLKFGNSSRVSLGQNGLDRYSSRFISPPDDGPPSDTLRLTRPFLGQCGLFHPSSPPAGGQLPPPILGQAQWSLAPKVAPLGLPPPSPAHEAPLVQPIWFASAQLRGPRVMAQSGLVSGTTTATPTSLIVSPRPIPFATILSPIGSVVD</sequence>
<dbReference type="EMBL" id="OZ034816">
    <property type="protein sequence ID" value="CAL1378877.1"/>
    <property type="molecule type" value="Genomic_DNA"/>
</dbReference>
<keyword evidence="1" id="KW-0732">Signal</keyword>
<name>A0AAV2DZK4_9ROSI</name>
<accession>A0AAV2DZK4</accession>
<feature type="chain" id="PRO_5043999230" evidence="1">
    <location>
        <begin position="24"/>
        <end position="180"/>
    </location>
</feature>
<gene>
    <name evidence="2" type="ORF">LTRI10_LOCUS20428</name>
</gene>
<dbReference type="AlphaFoldDB" id="A0AAV2DZK4"/>
<reference evidence="2 3" key="1">
    <citation type="submission" date="2024-04" db="EMBL/GenBank/DDBJ databases">
        <authorList>
            <person name="Fracassetti M."/>
        </authorList>
    </citation>
    <scope>NUCLEOTIDE SEQUENCE [LARGE SCALE GENOMIC DNA]</scope>
</reference>
<dbReference type="Proteomes" id="UP001497516">
    <property type="component" value="Chromosome 3"/>
</dbReference>
<evidence type="ECO:0000313" key="2">
    <source>
        <dbReference type="EMBL" id="CAL1378877.1"/>
    </source>
</evidence>
<organism evidence="2 3">
    <name type="scientific">Linum trigynum</name>
    <dbReference type="NCBI Taxonomy" id="586398"/>
    <lineage>
        <taxon>Eukaryota</taxon>
        <taxon>Viridiplantae</taxon>
        <taxon>Streptophyta</taxon>
        <taxon>Embryophyta</taxon>
        <taxon>Tracheophyta</taxon>
        <taxon>Spermatophyta</taxon>
        <taxon>Magnoliopsida</taxon>
        <taxon>eudicotyledons</taxon>
        <taxon>Gunneridae</taxon>
        <taxon>Pentapetalae</taxon>
        <taxon>rosids</taxon>
        <taxon>fabids</taxon>
        <taxon>Malpighiales</taxon>
        <taxon>Linaceae</taxon>
        <taxon>Linum</taxon>
    </lineage>
</organism>
<keyword evidence="3" id="KW-1185">Reference proteome</keyword>
<evidence type="ECO:0000256" key="1">
    <source>
        <dbReference type="SAM" id="SignalP"/>
    </source>
</evidence>
<feature type="signal peptide" evidence="1">
    <location>
        <begin position="1"/>
        <end position="23"/>
    </location>
</feature>
<protein>
    <submittedName>
        <fullName evidence="2">Uncharacterized protein</fullName>
    </submittedName>
</protein>
<proteinExistence type="predicted"/>
<evidence type="ECO:0000313" key="3">
    <source>
        <dbReference type="Proteomes" id="UP001497516"/>
    </source>
</evidence>